<feature type="region of interest" description="Disordered" evidence="1">
    <location>
        <begin position="395"/>
        <end position="430"/>
    </location>
</feature>
<protein>
    <submittedName>
        <fullName evidence="2">Uncharacterized protein</fullName>
    </submittedName>
</protein>
<feature type="compositionally biased region" description="Basic and acidic residues" evidence="1">
    <location>
        <begin position="506"/>
        <end position="516"/>
    </location>
</feature>
<dbReference type="EMBL" id="KB467876">
    <property type="protein sequence ID" value="PCH36465.1"/>
    <property type="molecule type" value="Genomic_DNA"/>
</dbReference>
<evidence type="ECO:0000313" key="3">
    <source>
        <dbReference type="Proteomes" id="UP000218811"/>
    </source>
</evidence>
<feature type="region of interest" description="Disordered" evidence="1">
    <location>
        <begin position="176"/>
        <end position="218"/>
    </location>
</feature>
<proteinExistence type="predicted"/>
<evidence type="ECO:0000256" key="1">
    <source>
        <dbReference type="SAM" id="MobiDB-lite"/>
    </source>
</evidence>
<feature type="region of interest" description="Disordered" evidence="1">
    <location>
        <begin position="482"/>
        <end position="530"/>
    </location>
</feature>
<keyword evidence="3" id="KW-1185">Reference proteome</keyword>
<dbReference type="STRING" id="742152.A0A2H3J469"/>
<feature type="compositionally biased region" description="Basic residues" evidence="1">
    <location>
        <begin position="258"/>
        <end position="267"/>
    </location>
</feature>
<gene>
    <name evidence="2" type="ORF">WOLCODRAFT_157168</name>
</gene>
<feature type="non-terminal residue" evidence="2">
    <location>
        <position position="593"/>
    </location>
</feature>
<dbReference type="OrthoDB" id="3204217at2759"/>
<accession>A0A2H3J469</accession>
<dbReference type="Proteomes" id="UP000218811">
    <property type="component" value="Unassembled WGS sequence"/>
</dbReference>
<organism evidence="2 3">
    <name type="scientific">Wolfiporia cocos (strain MD-104)</name>
    <name type="common">Brown rot fungus</name>
    <dbReference type="NCBI Taxonomy" id="742152"/>
    <lineage>
        <taxon>Eukaryota</taxon>
        <taxon>Fungi</taxon>
        <taxon>Dikarya</taxon>
        <taxon>Basidiomycota</taxon>
        <taxon>Agaricomycotina</taxon>
        <taxon>Agaricomycetes</taxon>
        <taxon>Polyporales</taxon>
        <taxon>Phaeolaceae</taxon>
        <taxon>Wolfiporia</taxon>
    </lineage>
</organism>
<feature type="compositionally biased region" description="Low complexity" evidence="1">
    <location>
        <begin position="405"/>
        <end position="419"/>
    </location>
</feature>
<feature type="compositionally biased region" description="Pro residues" evidence="1">
    <location>
        <begin position="239"/>
        <end position="255"/>
    </location>
</feature>
<evidence type="ECO:0000313" key="2">
    <source>
        <dbReference type="EMBL" id="PCH36465.1"/>
    </source>
</evidence>
<sequence length="593" mass="63821">MLGITPLNGGLGREAKTSAQTQTFAHTLADEYSLARDVRSRPVRRRPVLYDEWTHLQMKEVGGAAYTEKAGVLPVQGGRGANRAVERGSRSAAAIDDSRARRGSVAILSARPPSLLAGAAARGMPAVRWDRDTGHAVRVPAGRPPGTGSTPGWMVYMRRMWLRRAEAEHRIQAVARSGPDMDQSRSGRARRAPIGWAEARLPPVPPSYTHTDDEACVRPSSSPAMLVVAPTSSLGLLFPPPARPAPAPARFPPAQPQAHKRPRGLWRGRREGSSPTLNPAGRSHACSLPGPSSAGAACPFPSPYLSPRTHSRTPSVDPEHDDDDDDRFSSSSASSKRRRCDSSSFAEREYFTLGVGGSNSRFSPYATHATVHTPLADLIDLDNAALRRACTPHIATPATSPVPLAPMSTPAFSSPAASPKGKEPSAPSADYEDWENLKELFAHAVERYDADDTAEALPLLRAVMRECHRFLTVHPDPSVVFADRPPSRAHLHSSPPAHRPQSHTSRSPETDWDLERASSSVPDVDADADVPMEPLPALTSIPRRTHTHDLPTAFHALFGITLFLLGTLVAADARAALPADPAEPTAYWLAALD</sequence>
<name>A0A2H3J469_WOLCO</name>
<feature type="region of interest" description="Disordered" evidence="1">
    <location>
        <begin position="239"/>
        <end position="340"/>
    </location>
</feature>
<dbReference type="AlphaFoldDB" id="A0A2H3J469"/>
<reference evidence="2 3" key="1">
    <citation type="journal article" date="2012" name="Science">
        <title>The Paleozoic origin of enzymatic lignin decomposition reconstructed from 31 fungal genomes.</title>
        <authorList>
            <person name="Floudas D."/>
            <person name="Binder M."/>
            <person name="Riley R."/>
            <person name="Barry K."/>
            <person name="Blanchette R.A."/>
            <person name="Henrissat B."/>
            <person name="Martinez A.T."/>
            <person name="Otillar R."/>
            <person name="Spatafora J.W."/>
            <person name="Yadav J.S."/>
            <person name="Aerts A."/>
            <person name="Benoit I."/>
            <person name="Boyd A."/>
            <person name="Carlson A."/>
            <person name="Copeland A."/>
            <person name="Coutinho P.M."/>
            <person name="de Vries R.P."/>
            <person name="Ferreira P."/>
            <person name="Findley K."/>
            <person name="Foster B."/>
            <person name="Gaskell J."/>
            <person name="Glotzer D."/>
            <person name="Gorecki P."/>
            <person name="Heitman J."/>
            <person name="Hesse C."/>
            <person name="Hori C."/>
            <person name="Igarashi K."/>
            <person name="Jurgens J.A."/>
            <person name="Kallen N."/>
            <person name="Kersten P."/>
            <person name="Kohler A."/>
            <person name="Kuees U."/>
            <person name="Kumar T.K.A."/>
            <person name="Kuo A."/>
            <person name="LaButti K."/>
            <person name="Larrondo L.F."/>
            <person name="Lindquist E."/>
            <person name="Ling A."/>
            <person name="Lombard V."/>
            <person name="Lucas S."/>
            <person name="Lundell T."/>
            <person name="Martin R."/>
            <person name="McLaughlin D.J."/>
            <person name="Morgenstern I."/>
            <person name="Morin E."/>
            <person name="Murat C."/>
            <person name="Nagy L.G."/>
            <person name="Nolan M."/>
            <person name="Ohm R.A."/>
            <person name="Patyshakuliyeva A."/>
            <person name="Rokas A."/>
            <person name="Ruiz-Duenas F.J."/>
            <person name="Sabat G."/>
            <person name="Salamov A."/>
            <person name="Samejima M."/>
            <person name="Schmutz J."/>
            <person name="Slot J.C."/>
            <person name="St John F."/>
            <person name="Stenlid J."/>
            <person name="Sun H."/>
            <person name="Sun S."/>
            <person name="Syed K."/>
            <person name="Tsang A."/>
            <person name="Wiebenga A."/>
            <person name="Young D."/>
            <person name="Pisabarro A."/>
            <person name="Eastwood D.C."/>
            <person name="Martin F."/>
            <person name="Cullen D."/>
            <person name="Grigoriev I.V."/>
            <person name="Hibbett D.S."/>
        </authorList>
    </citation>
    <scope>NUCLEOTIDE SEQUENCE [LARGE SCALE GENOMIC DNA]</scope>
    <source>
        <strain evidence="2 3">MD-104</strain>
    </source>
</reference>